<evidence type="ECO:0000313" key="1">
    <source>
        <dbReference type="EMBL" id="ADX97730.1"/>
    </source>
</evidence>
<dbReference type="RefSeq" id="WP_013608891.1">
    <property type="nucleotide sequence ID" value="NC_015155.1"/>
</dbReference>
<dbReference type="AlphaFoldDB" id="F0QQG0"/>
<accession>F0QQG0</accession>
<gene>
    <name evidence="1" type="ordered locus">MSU_0186</name>
</gene>
<proteinExistence type="predicted"/>
<organism evidence="1 2">
    <name type="scientific">Mycoplasma suis (strain Illinois)</name>
    <dbReference type="NCBI Taxonomy" id="768700"/>
    <lineage>
        <taxon>Bacteria</taxon>
        <taxon>Bacillati</taxon>
        <taxon>Mycoplasmatota</taxon>
        <taxon>Mollicutes</taxon>
        <taxon>Mycoplasmataceae</taxon>
        <taxon>Mycoplasma</taxon>
    </lineage>
</organism>
<dbReference type="HOGENOM" id="CLU_064929_0_0_14"/>
<sequence length="258" mass="29982">MGKELIPKSIVEGVFKEVQKNFQTKVIENESSSNLKQVKQDLTEFNSDFSEAVRFVYKWKKKKESENTETLSRPSRSKRIVEEEKTGQLSLGQRKALFNFYKEFCQIKGKQGKYTDKLQKTQEGLQWDEETESISRSEFIEALEKIGWSTGDRVTFGKYLNIKEGEEDPFSKLLDSEFLKKIRNKVSDLEDFIKKFKDRINNPRTGILAWNPRLTKYAGGSLGVFEGELEKMEDEMSNRIAQKLMSNLPIPEEFKSSI</sequence>
<protein>
    <submittedName>
        <fullName evidence="1">Uncharacterized protein</fullName>
    </submittedName>
</protein>
<dbReference type="STRING" id="768700.MSU_0186"/>
<evidence type="ECO:0000313" key="2">
    <source>
        <dbReference type="Proteomes" id="UP000007484"/>
    </source>
</evidence>
<reference evidence="1 2" key="1">
    <citation type="journal article" date="2011" name="J. Bacteriol.">
        <title>Complete genome sequences of two hemotropic Mycoplasmas, Mycoplasma haemofelis strain Ohio2 and Mycoplasma suis strain Illinois.</title>
        <authorList>
            <person name="Messick J.B."/>
            <person name="Santos A.P."/>
            <person name="Guimaraes A.M."/>
        </authorList>
    </citation>
    <scope>NUCLEOTIDE SEQUENCE [LARGE SCALE GENOMIC DNA]</scope>
    <source>
        <strain evidence="1 2">Illinois</strain>
    </source>
</reference>
<dbReference type="EMBL" id="CP002525">
    <property type="protein sequence ID" value="ADX97730.1"/>
    <property type="molecule type" value="Genomic_DNA"/>
</dbReference>
<name>F0QQG0_MYCSL</name>
<dbReference type="KEGG" id="mss:MSU_0186"/>
<keyword evidence="2" id="KW-1185">Reference proteome</keyword>
<dbReference type="Proteomes" id="UP000007484">
    <property type="component" value="Chromosome"/>
</dbReference>